<accession>A0A0B8PEP5</accession>
<protein>
    <submittedName>
        <fullName evidence="1">Uncharacterized protein</fullName>
    </submittedName>
</protein>
<evidence type="ECO:0000313" key="1">
    <source>
        <dbReference type="EMBL" id="GAM63127.1"/>
    </source>
</evidence>
<evidence type="ECO:0000313" key="2">
    <source>
        <dbReference type="Proteomes" id="UP000031670"/>
    </source>
</evidence>
<gene>
    <name evidence="1" type="ORF">JCM19232_4804</name>
</gene>
<comment type="caution">
    <text evidence="1">The sequence shown here is derived from an EMBL/GenBank/DDBJ whole genome shotgun (WGS) entry which is preliminary data.</text>
</comment>
<name>A0A0B8PEP5_9VIBR</name>
<proteinExistence type="predicted"/>
<reference evidence="1 2" key="2">
    <citation type="submission" date="2015-01" db="EMBL/GenBank/DDBJ databases">
        <authorList>
            <consortium name="NBRP consortium"/>
            <person name="Sawabe T."/>
            <person name="Meirelles P."/>
            <person name="Feng G."/>
            <person name="Sayaka M."/>
            <person name="Hattori M."/>
            <person name="Ohkuma M."/>
        </authorList>
    </citation>
    <scope>NUCLEOTIDE SEQUENCE [LARGE SCALE GENOMIC DNA]</scope>
    <source>
        <strain evidence="1 2">JCM19232</strain>
    </source>
</reference>
<organism evidence="1 2">
    <name type="scientific">Vibrio ishigakensis</name>
    <dbReference type="NCBI Taxonomy" id="1481914"/>
    <lineage>
        <taxon>Bacteria</taxon>
        <taxon>Pseudomonadati</taxon>
        <taxon>Pseudomonadota</taxon>
        <taxon>Gammaproteobacteria</taxon>
        <taxon>Vibrionales</taxon>
        <taxon>Vibrionaceae</taxon>
        <taxon>Vibrio</taxon>
    </lineage>
</organism>
<dbReference type="AlphaFoldDB" id="A0A0B8PEP5"/>
<dbReference type="Proteomes" id="UP000031670">
    <property type="component" value="Unassembled WGS sequence"/>
</dbReference>
<sequence length="43" mass="5104">MSDAERGMAQRLAKSRQRSLRLKQTMFTYLKRPNGYLKYGKHS</sequence>
<dbReference type="EMBL" id="BBSA01000007">
    <property type="protein sequence ID" value="GAM63127.1"/>
    <property type="molecule type" value="Genomic_DNA"/>
</dbReference>
<reference evidence="1 2" key="1">
    <citation type="submission" date="2015-01" db="EMBL/GenBank/DDBJ databases">
        <title>Vibrio sp. C5 JCM 19232 whole genome shotgun sequence.</title>
        <authorList>
            <person name="Sawabe T."/>
            <person name="Meirelles P."/>
            <person name="Feng G."/>
            <person name="Sayaka M."/>
            <person name="Hattori M."/>
            <person name="Ohkuma M."/>
        </authorList>
    </citation>
    <scope>NUCLEOTIDE SEQUENCE [LARGE SCALE GENOMIC DNA]</scope>
    <source>
        <strain evidence="1 2">JCM19232</strain>
    </source>
</reference>